<gene>
    <name evidence="1" type="ORF">PLOB_00049957</name>
</gene>
<protein>
    <submittedName>
        <fullName evidence="1">Uncharacterized protein</fullName>
    </submittedName>
</protein>
<dbReference type="EMBL" id="CALNXK010000098">
    <property type="protein sequence ID" value="CAH3154312.1"/>
    <property type="molecule type" value="Genomic_DNA"/>
</dbReference>
<dbReference type="PANTHER" id="PTHR47163">
    <property type="entry name" value="DDE_TNP_IS1595 DOMAIN-CONTAINING PROTEIN"/>
    <property type="match status" value="1"/>
</dbReference>
<evidence type="ECO:0000313" key="1">
    <source>
        <dbReference type="EMBL" id="CAH3154312.1"/>
    </source>
</evidence>
<proteinExistence type="predicted"/>
<organism evidence="1 2">
    <name type="scientific">Porites lobata</name>
    <dbReference type="NCBI Taxonomy" id="104759"/>
    <lineage>
        <taxon>Eukaryota</taxon>
        <taxon>Metazoa</taxon>
        <taxon>Cnidaria</taxon>
        <taxon>Anthozoa</taxon>
        <taxon>Hexacorallia</taxon>
        <taxon>Scleractinia</taxon>
        <taxon>Fungiina</taxon>
        <taxon>Poritidae</taxon>
        <taxon>Porites</taxon>
    </lineage>
</organism>
<reference evidence="1 2" key="1">
    <citation type="submission" date="2022-05" db="EMBL/GenBank/DDBJ databases">
        <authorList>
            <consortium name="Genoscope - CEA"/>
            <person name="William W."/>
        </authorList>
    </citation>
    <scope>NUCLEOTIDE SEQUENCE [LARGE SCALE GENOMIC DNA]</scope>
</reference>
<feature type="non-terminal residue" evidence="1">
    <location>
        <position position="1"/>
    </location>
</feature>
<dbReference type="Proteomes" id="UP001159405">
    <property type="component" value="Unassembled WGS sequence"/>
</dbReference>
<dbReference type="PANTHER" id="PTHR47163:SF2">
    <property type="entry name" value="SI:DKEY-17M8.2"/>
    <property type="match status" value="1"/>
</dbReference>
<sequence>IEGKWVFDGLCRETKACFLVLGYEHLTVDHSQNFVDPGTGAHTQGIENTWWGVKRSYPCTGTSKELFESHLPTGVYVA</sequence>
<evidence type="ECO:0000313" key="2">
    <source>
        <dbReference type="Proteomes" id="UP001159405"/>
    </source>
</evidence>
<comment type="caution">
    <text evidence="1">The sequence shown here is derived from an EMBL/GenBank/DDBJ whole genome shotgun (WGS) entry which is preliminary data.</text>
</comment>
<dbReference type="InterPro" id="IPR053164">
    <property type="entry name" value="IS1016-like_transposase"/>
</dbReference>
<keyword evidence="2" id="KW-1185">Reference proteome</keyword>
<name>A0ABN8Q0V2_9CNID</name>
<accession>A0ABN8Q0V2</accession>